<gene>
    <name evidence="1" type="ORF">LCGC14_2649050</name>
</gene>
<organism evidence="1">
    <name type="scientific">marine sediment metagenome</name>
    <dbReference type="NCBI Taxonomy" id="412755"/>
    <lineage>
        <taxon>unclassified sequences</taxon>
        <taxon>metagenomes</taxon>
        <taxon>ecological metagenomes</taxon>
    </lineage>
</organism>
<protein>
    <recommendedName>
        <fullName evidence="2">Right handed beta helix domain-containing protein</fullName>
    </recommendedName>
</protein>
<evidence type="ECO:0000313" key="1">
    <source>
        <dbReference type="EMBL" id="KKK97808.1"/>
    </source>
</evidence>
<comment type="caution">
    <text evidence="1">The sequence shown here is derived from an EMBL/GenBank/DDBJ whole genome shotgun (WGS) entry which is preliminary data.</text>
</comment>
<dbReference type="InterPro" id="IPR012334">
    <property type="entry name" value="Pectin_lyas_fold"/>
</dbReference>
<dbReference type="InterPro" id="IPR011050">
    <property type="entry name" value="Pectin_lyase_fold/virulence"/>
</dbReference>
<feature type="non-terminal residue" evidence="1">
    <location>
        <position position="1"/>
    </location>
</feature>
<reference evidence="1" key="1">
    <citation type="journal article" date="2015" name="Nature">
        <title>Complex archaea that bridge the gap between prokaryotes and eukaryotes.</title>
        <authorList>
            <person name="Spang A."/>
            <person name="Saw J.H."/>
            <person name="Jorgensen S.L."/>
            <person name="Zaremba-Niedzwiedzka K."/>
            <person name="Martijn J."/>
            <person name="Lind A.E."/>
            <person name="van Eijk R."/>
            <person name="Schleper C."/>
            <person name="Guy L."/>
            <person name="Ettema T.J."/>
        </authorList>
    </citation>
    <scope>NUCLEOTIDE SEQUENCE</scope>
</reference>
<dbReference type="SMART" id="SM00710">
    <property type="entry name" value="PbH1"/>
    <property type="match status" value="7"/>
</dbReference>
<accession>A0A0F8ZV78</accession>
<name>A0A0F8ZV78_9ZZZZ</name>
<dbReference type="InterPro" id="IPR006626">
    <property type="entry name" value="PbH1"/>
</dbReference>
<dbReference type="EMBL" id="LAZR01045884">
    <property type="protein sequence ID" value="KKK97808.1"/>
    <property type="molecule type" value="Genomic_DNA"/>
</dbReference>
<feature type="non-terminal residue" evidence="1">
    <location>
        <position position="450"/>
    </location>
</feature>
<evidence type="ECO:0008006" key="2">
    <source>
        <dbReference type="Google" id="ProtNLM"/>
    </source>
</evidence>
<dbReference type="Gene3D" id="2.160.20.10">
    <property type="entry name" value="Single-stranded right-handed beta-helix, Pectin lyase-like"/>
    <property type="match status" value="1"/>
</dbReference>
<proteinExistence type="predicted"/>
<dbReference type="SUPFAM" id="SSF51126">
    <property type="entry name" value="Pectin lyase-like"/>
    <property type="match status" value="1"/>
</dbReference>
<dbReference type="AlphaFoldDB" id="A0A0F8ZV78"/>
<sequence length="450" mass="47542">AKVLGLGGSTAPTTSPANMVQMWSEDIMADHAQLHYMAEGGIARPLGDFYDPRDWGLVPDDNSGSVPGDNVTAFDAMIGAMSAGDIAHFTKGTWYTNDDLDVTKGIVFRGDGQDTIIECEANSKNIIHATASGVTIETIKIVGTGQASTGGTAIDVSGANSGSYLSNIKIIDTDISLCARGIWGNFIEQFEFRGGKIIDMERSGIVLLSCQDGFIHDYYIEDVQGNNSADYGIAITRTVGAEATYPTSKRIDVYDNIVKDVTYWTGYDTHGGENINFYNNKAFGCYAGFKLSTDNDTANVIHAPINCDVIGNFTDSESDAGDTAYGIYLGGQTHGGTDYIATGKVLGNTVRRHGLQTGGGENVGGIYIAYTEGVPVETNTLIECVSSAIVVYGNNHGFITSGNTVVDVWGKSTGANEARAVSVGPGTNNKGYIGENSFRVTSFTAPANGT</sequence>